<evidence type="ECO:0000256" key="1">
    <source>
        <dbReference type="ARBA" id="ARBA00004123"/>
    </source>
</evidence>
<dbReference type="PROSITE" id="PS50011">
    <property type="entry name" value="PROTEIN_KINASE_DOM"/>
    <property type="match status" value="1"/>
</dbReference>
<dbReference type="Pfam" id="PF00069">
    <property type="entry name" value="Pkinase"/>
    <property type="match status" value="1"/>
</dbReference>
<reference evidence="10" key="1">
    <citation type="submission" date="2020-11" db="EMBL/GenBank/DDBJ databases">
        <authorList>
            <person name="Tran Van P."/>
        </authorList>
    </citation>
    <scope>NUCLEOTIDE SEQUENCE</scope>
</reference>
<comment type="subcellular location">
    <subcellularLocation>
        <location evidence="1">Nucleus</location>
    </subcellularLocation>
</comment>
<keyword evidence="11" id="KW-1185">Reference proteome</keyword>
<keyword evidence="3" id="KW-0723">Serine/threonine-protein kinase</keyword>
<dbReference type="InterPro" id="IPR011009">
    <property type="entry name" value="Kinase-like_dom_sf"/>
</dbReference>
<dbReference type="EMBL" id="OC856961">
    <property type="protein sequence ID" value="CAD7624529.1"/>
    <property type="molecule type" value="Genomic_DNA"/>
</dbReference>
<keyword evidence="7" id="KW-0067">ATP-binding</keyword>
<dbReference type="PROSITE" id="PS00108">
    <property type="entry name" value="PROTEIN_KINASE_ST"/>
    <property type="match status" value="1"/>
</dbReference>
<evidence type="ECO:0000313" key="11">
    <source>
        <dbReference type="Proteomes" id="UP000759131"/>
    </source>
</evidence>
<dbReference type="InterPro" id="IPR008271">
    <property type="entry name" value="Ser/Thr_kinase_AS"/>
</dbReference>
<accession>A0A7R9PXF9</accession>
<name>A0A7R9PXF9_9ACAR</name>
<dbReference type="PANTHER" id="PTHR24056:SF233">
    <property type="entry name" value="CYCLIN-DEPENDENT KINASE 9"/>
    <property type="match status" value="1"/>
</dbReference>
<comment type="similarity">
    <text evidence="2">Belongs to the protein kinase superfamily. CMGC Ser/Thr protein kinase family. CDC2/CDKX subfamily.</text>
</comment>
<evidence type="ECO:0000256" key="5">
    <source>
        <dbReference type="ARBA" id="ARBA00022741"/>
    </source>
</evidence>
<dbReference type="GO" id="GO:0005634">
    <property type="term" value="C:nucleus"/>
    <property type="evidence" value="ECO:0007669"/>
    <property type="project" value="UniProtKB-SubCell"/>
</dbReference>
<dbReference type="OrthoDB" id="204883at2759"/>
<keyword evidence="8" id="KW-0539">Nucleus</keyword>
<dbReference type="EMBL" id="CAJPIZ010002386">
    <property type="protein sequence ID" value="CAG2104959.1"/>
    <property type="molecule type" value="Genomic_DNA"/>
</dbReference>
<evidence type="ECO:0000256" key="8">
    <source>
        <dbReference type="ARBA" id="ARBA00023242"/>
    </source>
</evidence>
<evidence type="ECO:0000256" key="3">
    <source>
        <dbReference type="ARBA" id="ARBA00022527"/>
    </source>
</evidence>
<dbReference type="AlphaFoldDB" id="A0A7R9PXF9"/>
<evidence type="ECO:0000256" key="6">
    <source>
        <dbReference type="ARBA" id="ARBA00022777"/>
    </source>
</evidence>
<dbReference type="GO" id="GO:0004693">
    <property type="term" value="F:cyclin-dependent protein serine/threonine kinase activity"/>
    <property type="evidence" value="ECO:0007669"/>
    <property type="project" value="TreeGrafter"/>
</dbReference>
<gene>
    <name evidence="10" type="ORF">OSB1V03_LOCUS4972</name>
</gene>
<sequence length="247" mass="28177">MANRTVRFSMGEIKKVMQQLLNALFFIHSQKILHRDMKAANILITKNGVLKLADFGLARAISSGNTTKRYTNKVVTLWCRPPELLLGKRNYGSPVDLWGAGCITAEMWTRNPIIAGTTDQMQLNLISQLCGSITPDVWPGVQRLDLYNKMVLAMNRSRKVKERLRPGIQCPLALDLLDKLLVLDSQIRLDSHLALDHQLFWSHPIPQDLSHMLSQHKRSLFAHRPRVDRQTRPTSTAVDTQYSNRVF</sequence>
<keyword evidence="6" id="KW-0418">Kinase</keyword>
<keyword evidence="4" id="KW-0808">Transferase</keyword>
<organism evidence="10">
    <name type="scientific">Medioppia subpectinata</name>
    <dbReference type="NCBI Taxonomy" id="1979941"/>
    <lineage>
        <taxon>Eukaryota</taxon>
        <taxon>Metazoa</taxon>
        <taxon>Ecdysozoa</taxon>
        <taxon>Arthropoda</taxon>
        <taxon>Chelicerata</taxon>
        <taxon>Arachnida</taxon>
        <taxon>Acari</taxon>
        <taxon>Acariformes</taxon>
        <taxon>Sarcoptiformes</taxon>
        <taxon>Oribatida</taxon>
        <taxon>Brachypylina</taxon>
        <taxon>Oppioidea</taxon>
        <taxon>Oppiidae</taxon>
        <taxon>Medioppia</taxon>
    </lineage>
</organism>
<dbReference type="PANTHER" id="PTHR24056">
    <property type="entry name" value="CELL DIVISION PROTEIN KINASE"/>
    <property type="match status" value="1"/>
</dbReference>
<protein>
    <recommendedName>
        <fullName evidence="9">Protein kinase domain-containing protein</fullName>
    </recommendedName>
</protein>
<dbReference type="InterPro" id="IPR050108">
    <property type="entry name" value="CDK"/>
</dbReference>
<dbReference type="InterPro" id="IPR000719">
    <property type="entry name" value="Prot_kinase_dom"/>
</dbReference>
<dbReference type="Gene3D" id="1.10.510.10">
    <property type="entry name" value="Transferase(Phosphotransferase) domain 1"/>
    <property type="match status" value="1"/>
</dbReference>
<dbReference type="SUPFAM" id="SSF56112">
    <property type="entry name" value="Protein kinase-like (PK-like)"/>
    <property type="match status" value="1"/>
</dbReference>
<dbReference type="FunFam" id="1.10.510.10:FF:000203">
    <property type="entry name" value="Cyclin-dependent kinase 9"/>
    <property type="match status" value="1"/>
</dbReference>
<keyword evidence="5" id="KW-0547">Nucleotide-binding</keyword>
<dbReference type="GO" id="GO:0008353">
    <property type="term" value="F:RNA polymerase II CTD heptapeptide repeat kinase activity"/>
    <property type="evidence" value="ECO:0007669"/>
    <property type="project" value="TreeGrafter"/>
</dbReference>
<proteinExistence type="inferred from homology"/>
<evidence type="ECO:0000313" key="10">
    <source>
        <dbReference type="EMBL" id="CAD7624529.1"/>
    </source>
</evidence>
<feature type="domain" description="Protein kinase" evidence="9">
    <location>
        <begin position="1"/>
        <end position="200"/>
    </location>
</feature>
<dbReference type="Proteomes" id="UP000759131">
    <property type="component" value="Unassembled WGS sequence"/>
</dbReference>
<evidence type="ECO:0000259" key="9">
    <source>
        <dbReference type="PROSITE" id="PS50011"/>
    </source>
</evidence>
<dbReference type="SMART" id="SM00220">
    <property type="entry name" value="S_TKc"/>
    <property type="match status" value="1"/>
</dbReference>
<dbReference type="GO" id="GO:0005524">
    <property type="term" value="F:ATP binding"/>
    <property type="evidence" value="ECO:0007669"/>
    <property type="project" value="UniProtKB-KW"/>
</dbReference>
<evidence type="ECO:0000256" key="2">
    <source>
        <dbReference type="ARBA" id="ARBA00006485"/>
    </source>
</evidence>
<evidence type="ECO:0000256" key="7">
    <source>
        <dbReference type="ARBA" id="ARBA00022840"/>
    </source>
</evidence>
<evidence type="ECO:0000256" key="4">
    <source>
        <dbReference type="ARBA" id="ARBA00022679"/>
    </source>
</evidence>